<keyword evidence="9" id="KW-1185">Reference proteome</keyword>
<keyword evidence="5 6" id="KW-0472">Membrane</keyword>
<dbReference type="PANTHER" id="PTHR30294:SF29">
    <property type="entry name" value="MULTIDRUG ABC TRANSPORTER PERMEASE YBHS-RELATED"/>
    <property type="match status" value="1"/>
</dbReference>
<name>A0A1I4LWU4_9BACI</name>
<keyword evidence="2" id="KW-1003">Cell membrane</keyword>
<evidence type="ECO:0000256" key="4">
    <source>
        <dbReference type="ARBA" id="ARBA00022989"/>
    </source>
</evidence>
<organism evidence="8 9">
    <name type="scientific">Salibacterium qingdaonense</name>
    <dbReference type="NCBI Taxonomy" id="266892"/>
    <lineage>
        <taxon>Bacteria</taxon>
        <taxon>Bacillati</taxon>
        <taxon>Bacillota</taxon>
        <taxon>Bacilli</taxon>
        <taxon>Bacillales</taxon>
        <taxon>Bacillaceae</taxon>
    </lineage>
</organism>
<protein>
    <submittedName>
        <fullName evidence="8">ABC-2 type transport system permease protein</fullName>
    </submittedName>
</protein>
<feature type="transmembrane region" description="Helical" evidence="6">
    <location>
        <begin position="318"/>
        <end position="337"/>
    </location>
</feature>
<reference evidence="8 9" key="1">
    <citation type="submission" date="2016-10" db="EMBL/GenBank/DDBJ databases">
        <authorList>
            <person name="de Groot N.N."/>
        </authorList>
    </citation>
    <scope>NUCLEOTIDE SEQUENCE [LARGE SCALE GENOMIC DNA]</scope>
    <source>
        <strain evidence="8 9">CGMCC 1.6134</strain>
    </source>
</reference>
<evidence type="ECO:0000256" key="1">
    <source>
        <dbReference type="ARBA" id="ARBA00004651"/>
    </source>
</evidence>
<evidence type="ECO:0000313" key="8">
    <source>
        <dbReference type="EMBL" id="SFL95256.1"/>
    </source>
</evidence>
<dbReference type="EMBL" id="FOTY01000009">
    <property type="protein sequence ID" value="SFL95256.1"/>
    <property type="molecule type" value="Genomic_DNA"/>
</dbReference>
<dbReference type="AlphaFoldDB" id="A0A1I4LWU4"/>
<dbReference type="Proteomes" id="UP000199668">
    <property type="component" value="Unassembled WGS sequence"/>
</dbReference>
<feature type="transmembrane region" description="Helical" evidence="6">
    <location>
        <begin position="373"/>
        <end position="395"/>
    </location>
</feature>
<evidence type="ECO:0000256" key="3">
    <source>
        <dbReference type="ARBA" id="ARBA00022692"/>
    </source>
</evidence>
<dbReference type="InterPro" id="IPR051449">
    <property type="entry name" value="ABC-2_transporter_component"/>
</dbReference>
<gene>
    <name evidence="8" type="ORF">SAMN04488054_10931</name>
</gene>
<evidence type="ECO:0000256" key="5">
    <source>
        <dbReference type="ARBA" id="ARBA00023136"/>
    </source>
</evidence>
<sequence>MNKFGIILSHTYLSRVKAKSFLITTIITVLFIFLAGNMPSILSSFGGSGGEDTGQRVAVLDETGDVFPDLMENMQRAGGNISLEQYGGSEAEAKEEVREGTFDGFLNIMMAGGEPQAAYFSMQGNPSALSQSLQQALQPVKVNMAAADAGVDPAVVEQLTSPVVFDTSALEQDQGAPSAEEQNNARGIVYVMLFLLYLSVIMYGNMIAMDVANEKSSRVMEILVSSVSPVTQMFAKIAGIALLGLTQFGIILAAGYVMLQTNQNQLTGGVFQYFGLQNAEAATFIYAIIFFLLGYLLYATMSATIGSLVSRTEEVNQLMAPLIYLIMIAFFIAIFGLNSPDNMLVTVTSFIPFFAPMIMFLRVTMLEVPIWETALSFGLLIGTIVLLAVAGARVYKGGVLLYGKSNSLKDVKKALQLSKKE</sequence>
<feature type="transmembrane region" description="Helical" evidence="6">
    <location>
        <begin position="188"/>
        <end position="212"/>
    </location>
</feature>
<evidence type="ECO:0000256" key="6">
    <source>
        <dbReference type="SAM" id="Phobius"/>
    </source>
</evidence>
<dbReference type="InterPro" id="IPR013525">
    <property type="entry name" value="ABC2_TM"/>
</dbReference>
<accession>A0A1I4LWU4</accession>
<dbReference type="GO" id="GO:0140359">
    <property type="term" value="F:ABC-type transporter activity"/>
    <property type="evidence" value="ECO:0007669"/>
    <property type="project" value="InterPro"/>
</dbReference>
<dbReference type="STRING" id="266892.SAMN04488054_10931"/>
<evidence type="ECO:0000259" key="7">
    <source>
        <dbReference type="Pfam" id="PF12698"/>
    </source>
</evidence>
<feature type="transmembrane region" description="Helical" evidence="6">
    <location>
        <begin position="233"/>
        <end position="259"/>
    </location>
</feature>
<comment type="subcellular location">
    <subcellularLocation>
        <location evidence="1">Cell membrane</location>
        <topology evidence="1">Multi-pass membrane protein</topology>
    </subcellularLocation>
</comment>
<feature type="transmembrane region" description="Helical" evidence="6">
    <location>
        <begin position="21"/>
        <end position="42"/>
    </location>
</feature>
<dbReference type="PANTHER" id="PTHR30294">
    <property type="entry name" value="MEMBRANE COMPONENT OF ABC TRANSPORTER YHHJ-RELATED"/>
    <property type="match status" value="1"/>
</dbReference>
<evidence type="ECO:0000313" key="9">
    <source>
        <dbReference type="Proteomes" id="UP000199668"/>
    </source>
</evidence>
<keyword evidence="3 6" id="KW-0812">Transmembrane</keyword>
<feature type="domain" description="ABC-2 type transporter transmembrane" evidence="7">
    <location>
        <begin position="19"/>
        <end position="392"/>
    </location>
</feature>
<evidence type="ECO:0000256" key="2">
    <source>
        <dbReference type="ARBA" id="ARBA00022475"/>
    </source>
</evidence>
<dbReference type="RefSeq" id="WP_090926708.1">
    <property type="nucleotide sequence ID" value="NZ_FOTY01000009.1"/>
</dbReference>
<feature type="transmembrane region" description="Helical" evidence="6">
    <location>
        <begin position="343"/>
        <end position="361"/>
    </location>
</feature>
<dbReference type="OrthoDB" id="9768837at2"/>
<keyword evidence="4 6" id="KW-1133">Transmembrane helix</keyword>
<proteinExistence type="predicted"/>
<feature type="transmembrane region" description="Helical" evidence="6">
    <location>
        <begin position="279"/>
        <end position="298"/>
    </location>
</feature>
<dbReference type="GO" id="GO:0005886">
    <property type="term" value="C:plasma membrane"/>
    <property type="evidence" value="ECO:0007669"/>
    <property type="project" value="UniProtKB-SubCell"/>
</dbReference>
<dbReference type="Pfam" id="PF12698">
    <property type="entry name" value="ABC2_membrane_3"/>
    <property type="match status" value="1"/>
</dbReference>